<organism evidence="2 3">
    <name type="scientific">Aeromonas sobria</name>
    <dbReference type="NCBI Taxonomy" id="646"/>
    <lineage>
        <taxon>Bacteria</taxon>
        <taxon>Pseudomonadati</taxon>
        <taxon>Pseudomonadota</taxon>
        <taxon>Gammaproteobacteria</taxon>
        <taxon>Aeromonadales</taxon>
        <taxon>Aeromonadaceae</taxon>
        <taxon>Aeromonas</taxon>
    </lineage>
</organism>
<evidence type="ECO:0000313" key="3">
    <source>
        <dbReference type="Proteomes" id="UP000233526"/>
    </source>
</evidence>
<name>A0A2N3J4C7_AERSO</name>
<feature type="region of interest" description="Disordered" evidence="1">
    <location>
        <begin position="1"/>
        <end position="34"/>
    </location>
</feature>
<comment type="caution">
    <text evidence="2">The sequence shown here is derived from an EMBL/GenBank/DDBJ whole genome shotgun (WGS) entry which is preliminary data.</text>
</comment>
<gene>
    <name evidence="2" type="ORF">AOX56_11595</name>
</gene>
<proteinExistence type="predicted"/>
<protein>
    <submittedName>
        <fullName evidence="2">Uncharacterized protein</fullName>
    </submittedName>
</protein>
<dbReference type="AlphaFoldDB" id="A0A2N3J4C7"/>
<dbReference type="EMBL" id="LJZX01000025">
    <property type="protein sequence ID" value="PKQ80866.1"/>
    <property type="molecule type" value="Genomic_DNA"/>
</dbReference>
<reference evidence="2 3" key="1">
    <citation type="journal article" date="2017" name="Front. Microbiol.">
        <title>Strong Genomic and Phenotypic Heterogeneity in the Aeromonas sobria Species Complex.</title>
        <authorList>
            <person name="Gauthier J."/>
            <person name="Vincent A.T."/>
            <person name="Charette S.J."/>
            <person name="Derome N."/>
        </authorList>
    </citation>
    <scope>NUCLEOTIDE SEQUENCE [LARGE SCALE GENOMIC DNA]</scope>
    <source>
        <strain evidence="2 3">JF2635</strain>
    </source>
</reference>
<feature type="compositionally biased region" description="Polar residues" evidence="1">
    <location>
        <begin position="1"/>
        <end position="19"/>
    </location>
</feature>
<evidence type="ECO:0000313" key="2">
    <source>
        <dbReference type="EMBL" id="PKQ80866.1"/>
    </source>
</evidence>
<dbReference type="RefSeq" id="WP_162515687.1">
    <property type="nucleotide sequence ID" value="NZ_CAWNSS010000025.1"/>
</dbReference>
<accession>A0A2N3J4C7</accession>
<sequence length="79" mass="8626">MATLASPSQTITDPQTGSHDNPIEMCDLTNGSKKKGKTKDKLILDSGNCAHHKIDLQQLPLSHQVETLIQLEICASVRM</sequence>
<evidence type="ECO:0000256" key="1">
    <source>
        <dbReference type="SAM" id="MobiDB-lite"/>
    </source>
</evidence>
<dbReference type="Proteomes" id="UP000233526">
    <property type="component" value="Unassembled WGS sequence"/>
</dbReference>